<evidence type="ECO:0000313" key="2">
    <source>
        <dbReference type="Proteomes" id="UP001365542"/>
    </source>
</evidence>
<dbReference type="AlphaFoldDB" id="A0AAV9XM64"/>
<evidence type="ECO:0000313" key="1">
    <source>
        <dbReference type="EMBL" id="KAK6542667.1"/>
    </source>
</evidence>
<gene>
    <name evidence="1" type="ORF">TWF694_006611</name>
</gene>
<reference evidence="1 2" key="1">
    <citation type="submission" date="2019-10" db="EMBL/GenBank/DDBJ databases">
        <authorList>
            <person name="Palmer J.M."/>
        </authorList>
    </citation>
    <scope>NUCLEOTIDE SEQUENCE [LARGE SCALE GENOMIC DNA]</scope>
    <source>
        <strain evidence="1 2">TWF694</strain>
    </source>
</reference>
<protein>
    <submittedName>
        <fullName evidence="1">Uncharacterized protein</fullName>
    </submittedName>
</protein>
<keyword evidence="2" id="KW-1185">Reference proteome</keyword>
<sequence length="297" mass="33893">MESKSQSSSRTRQTKLLRDELLKDLFGEDDVQDMDLPSPYDRWINIQSVVRKVYREGLAKFDITSKRWTEIAPRRKLDMCEKVLSQLELHDRMILQNRLDVVEKMLKHHISNRIDWEKEKQRKEKRQSFQRPRARACLERDGVVWQVSEYTYPGYHSPMFSPGGSTVVSSPESQDSQVVSPVIKTMPMASPGLKTIPVVSPTMGTVPIASPTIKTIPMASPTIRTIPMISPTLKTVPMGPQEPPMPLPSLVREINIIEGTLPRRNLDGGLGIYGRDESEISIRSPVLSNHRVWKLDR</sequence>
<comment type="caution">
    <text evidence="1">The sequence shown here is derived from an EMBL/GenBank/DDBJ whole genome shotgun (WGS) entry which is preliminary data.</text>
</comment>
<proteinExistence type="predicted"/>
<accession>A0AAV9XM64</accession>
<organism evidence="1 2">
    <name type="scientific">Orbilia ellipsospora</name>
    <dbReference type="NCBI Taxonomy" id="2528407"/>
    <lineage>
        <taxon>Eukaryota</taxon>
        <taxon>Fungi</taxon>
        <taxon>Dikarya</taxon>
        <taxon>Ascomycota</taxon>
        <taxon>Pezizomycotina</taxon>
        <taxon>Orbiliomycetes</taxon>
        <taxon>Orbiliales</taxon>
        <taxon>Orbiliaceae</taxon>
        <taxon>Orbilia</taxon>
    </lineage>
</organism>
<dbReference type="EMBL" id="JAVHJO010000002">
    <property type="protein sequence ID" value="KAK6542667.1"/>
    <property type="molecule type" value="Genomic_DNA"/>
</dbReference>
<dbReference type="Proteomes" id="UP001365542">
    <property type="component" value="Unassembled WGS sequence"/>
</dbReference>
<name>A0AAV9XM64_9PEZI</name>